<comment type="subcellular location">
    <subcellularLocation>
        <location evidence="1">Virion</location>
    </subcellularLocation>
</comment>
<proteinExistence type="predicted"/>
<gene>
    <name evidence="4" type="ORF">SAMN02745941_00207</name>
</gene>
<dbReference type="Pfam" id="PF05065">
    <property type="entry name" value="Phage_capsid"/>
    <property type="match status" value="1"/>
</dbReference>
<organism evidence="4 5">
    <name type="scientific">Clostridium intestinale DSM 6191</name>
    <dbReference type="NCBI Taxonomy" id="1121320"/>
    <lineage>
        <taxon>Bacteria</taxon>
        <taxon>Bacillati</taxon>
        <taxon>Bacillota</taxon>
        <taxon>Clostridia</taxon>
        <taxon>Eubacteriales</taxon>
        <taxon>Clostridiaceae</taxon>
        <taxon>Clostridium</taxon>
    </lineage>
</organism>
<dbReference type="InterPro" id="IPR024455">
    <property type="entry name" value="Phage_capsid"/>
</dbReference>
<feature type="coiled-coil region" evidence="2">
    <location>
        <begin position="3"/>
        <end position="70"/>
    </location>
</feature>
<accession>A0A1M5TGE5</accession>
<dbReference type="Proteomes" id="UP000184241">
    <property type="component" value="Unassembled WGS sequence"/>
</dbReference>
<evidence type="ECO:0000256" key="1">
    <source>
        <dbReference type="ARBA" id="ARBA00004328"/>
    </source>
</evidence>
<evidence type="ECO:0000256" key="2">
    <source>
        <dbReference type="SAM" id="Coils"/>
    </source>
</evidence>
<dbReference type="NCBIfam" id="TIGR01554">
    <property type="entry name" value="major_cap_HK97"/>
    <property type="match status" value="1"/>
</dbReference>
<keyword evidence="2" id="KW-0175">Coiled coil</keyword>
<dbReference type="EMBL" id="FQXU01000003">
    <property type="protein sequence ID" value="SHH49786.1"/>
    <property type="molecule type" value="Genomic_DNA"/>
</dbReference>
<dbReference type="RefSeq" id="WP_073015905.1">
    <property type="nucleotide sequence ID" value="NZ_FQXU01000003.1"/>
</dbReference>
<dbReference type="InterPro" id="IPR054612">
    <property type="entry name" value="Phage_capsid-like_C"/>
</dbReference>
<dbReference type="AlphaFoldDB" id="A0A1M5TGE5"/>
<evidence type="ECO:0000259" key="3">
    <source>
        <dbReference type="Pfam" id="PF05065"/>
    </source>
</evidence>
<feature type="domain" description="Phage capsid-like C-terminal" evidence="3">
    <location>
        <begin position="101"/>
        <end position="345"/>
    </location>
</feature>
<protein>
    <submittedName>
        <fullName evidence="4">Phage major capsid protein, HK97 family</fullName>
    </submittedName>
</protein>
<sequence>MDLKKLFEILDAKKAEVRSLIAEQKATEAEAAMVEVRNIEKMIKIQEEIEEDEKRALETQKKKNENNTEEVSEFRAIVKQIMGETVSEEERATITSVDNSAVLPKQFINDIIVLQKGYGSLKQLCDIIPVTKNEGTIPVVDLDQNELAEVGEGEDIVDGTLVTTDVSFKCAKVGLIQTLTSELIDDAEVEIEGLVRSNFTNIATVKENTKILKVIKENATEIPGATSYEDVEKAIDGSLPAVKAGLITLTNVSGYVHLKNLKDNEGRPLNLITSGADGAEYFHSKPIVHVEDTLLPPSEAGKLVFYIAHMKEAVKYCDRKAITIAKSTEAGFTDDTVKIRILERFIPVKGSVRSVKKIEF</sequence>
<dbReference type="SUPFAM" id="SSF56563">
    <property type="entry name" value="Major capsid protein gp5"/>
    <property type="match status" value="1"/>
</dbReference>
<name>A0A1M5TGE5_9CLOT</name>
<evidence type="ECO:0000313" key="4">
    <source>
        <dbReference type="EMBL" id="SHH49786.1"/>
    </source>
</evidence>
<evidence type="ECO:0000313" key="5">
    <source>
        <dbReference type="Proteomes" id="UP000184241"/>
    </source>
</evidence>
<reference evidence="4 5" key="1">
    <citation type="submission" date="2016-11" db="EMBL/GenBank/DDBJ databases">
        <authorList>
            <person name="Jaros S."/>
            <person name="Januszkiewicz K."/>
            <person name="Wedrychowicz H."/>
        </authorList>
    </citation>
    <scope>NUCLEOTIDE SEQUENCE [LARGE SCALE GENOMIC DNA]</scope>
    <source>
        <strain evidence="4 5">DSM 6191</strain>
    </source>
</reference>